<evidence type="ECO:0000256" key="3">
    <source>
        <dbReference type="ARBA" id="ARBA00004906"/>
    </source>
</evidence>
<evidence type="ECO:0000256" key="6">
    <source>
        <dbReference type="ARBA" id="ARBA00022490"/>
    </source>
</evidence>
<dbReference type="Proteomes" id="UP001152798">
    <property type="component" value="Chromosome 6"/>
</dbReference>
<dbReference type="GO" id="GO:0006511">
    <property type="term" value="P:ubiquitin-dependent protein catabolic process"/>
    <property type="evidence" value="ECO:0007669"/>
    <property type="project" value="InterPro"/>
</dbReference>
<comment type="pathway">
    <text evidence="3">Protein modification; protein ubiquitination.</text>
</comment>
<dbReference type="AlphaFoldDB" id="A0A9P0HLM9"/>
<evidence type="ECO:0000313" key="14">
    <source>
        <dbReference type="EMBL" id="CAH1404384.1"/>
    </source>
</evidence>
<dbReference type="GO" id="GO:0000151">
    <property type="term" value="C:ubiquitin ligase complex"/>
    <property type="evidence" value="ECO:0007669"/>
    <property type="project" value="InterPro"/>
</dbReference>
<evidence type="ECO:0000256" key="8">
    <source>
        <dbReference type="ARBA" id="ARBA00022786"/>
    </source>
</evidence>
<evidence type="ECO:0000256" key="11">
    <source>
        <dbReference type="ARBA" id="ARBA00040077"/>
    </source>
</evidence>
<evidence type="ECO:0000313" key="15">
    <source>
        <dbReference type="Proteomes" id="UP001152798"/>
    </source>
</evidence>
<dbReference type="InterPro" id="IPR045132">
    <property type="entry name" value="UBE4"/>
</dbReference>
<dbReference type="EC" id="2.3.2.27" evidence="5"/>
<comment type="catalytic activity">
    <reaction evidence="1">
        <text>S-ubiquitinyl-[E2 ubiquitin-conjugating enzyme]-L-cysteine + [acceptor protein]-L-lysine = [E2 ubiquitin-conjugating enzyme]-L-cysteine + N(6)-ubiquitinyl-[acceptor protein]-L-lysine.</text>
        <dbReference type="EC" id="2.3.2.27"/>
    </reaction>
</comment>
<evidence type="ECO:0000256" key="10">
    <source>
        <dbReference type="ARBA" id="ARBA00037624"/>
    </source>
</evidence>
<organism evidence="14 15">
    <name type="scientific">Nezara viridula</name>
    <name type="common">Southern green stink bug</name>
    <name type="synonym">Cimex viridulus</name>
    <dbReference type="NCBI Taxonomy" id="85310"/>
    <lineage>
        <taxon>Eukaryota</taxon>
        <taxon>Metazoa</taxon>
        <taxon>Ecdysozoa</taxon>
        <taxon>Arthropoda</taxon>
        <taxon>Hexapoda</taxon>
        <taxon>Insecta</taxon>
        <taxon>Pterygota</taxon>
        <taxon>Neoptera</taxon>
        <taxon>Paraneoptera</taxon>
        <taxon>Hemiptera</taxon>
        <taxon>Heteroptera</taxon>
        <taxon>Panheteroptera</taxon>
        <taxon>Pentatomomorpha</taxon>
        <taxon>Pentatomoidea</taxon>
        <taxon>Pentatomidae</taxon>
        <taxon>Pentatominae</taxon>
        <taxon>Nezara</taxon>
    </lineage>
</organism>
<keyword evidence="15" id="KW-1185">Reference proteome</keyword>
<evidence type="ECO:0000256" key="7">
    <source>
        <dbReference type="ARBA" id="ARBA00022679"/>
    </source>
</evidence>
<dbReference type="SMART" id="SM00504">
    <property type="entry name" value="Ubox"/>
    <property type="match status" value="1"/>
</dbReference>
<evidence type="ECO:0000256" key="4">
    <source>
        <dbReference type="ARBA" id="ARBA00007434"/>
    </source>
</evidence>
<dbReference type="PANTHER" id="PTHR13931">
    <property type="entry name" value="UBIQUITINATION FACTOR E4"/>
    <property type="match status" value="1"/>
</dbReference>
<protein>
    <recommendedName>
        <fullName evidence="11">Ubiquitin conjugation factor E4 A</fullName>
        <ecNumber evidence="5">2.3.2.27</ecNumber>
    </recommendedName>
</protein>
<evidence type="ECO:0000259" key="13">
    <source>
        <dbReference type="PROSITE" id="PS51698"/>
    </source>
</evidence>
<dbReference type="Gene3D" id="3.30.40.10">
    <property type="entry name" value="Zinc/RING finger domain, C3HC4 (zinc finger)"/>
    <property type="match status" value="1"/>
</dbReference>
<dbReference type="PROSITE" id="PS51698">
    <property type="entry name" value="U_BOX"/>
    <property type="match status" value="1"/>
</dbReference>
<dbReference type="GO" id="GO:0000209">
    <property type="term" value="P:protein polyubiquitination"/>
    <property type="evidence" value="ECO:0007669"/>
    <property type="project" value="TreeGrafter"/>
</dbReference>
<evidence type="ECO:0000256" key="9">
    <source>
        <dbReference type="ARBA" id="ARBA00022990"/>
    </source>
</evidence>
<feature type="domain" description="U-box" evidence="13">
    <location>
        <begin position="947"/>
        <end position="1021"/>
    </location>
</feature>
<evidence type="ECO:0000256" key="2">
    <source>
        <dbReference type="ARBA" id="ARBA00004496"/>
    </source>
</evidence>
<dbReference type="InterPro" id="IPR003613">
    <property type="entry name" value="Ubox_domain"/>
</dbReference>
<dbReference type="CDD" id="cd16657">
    <property type="entry name" value="RING-Ubox_UBE4A"/>
    <property type="match status" value="1"/>
</dbReference>
<name>A0A9P0HLM9_NEZVI</name>
<evidence type="ECO:0000256" key="1">
    <source>
        <dbReference type="ARBA" id="ARBA00000900"/>
    </source>
</evidence>
<feature type="compositionally biased region" description="Polar residues" evidence="12">
    <location>
        <begin position="1"/>
        <end position="26"/>
    </location>
</feature>
<dbReference type="Pfam" id="PF04564">
    <property type="entry name" value="U-box"/>
    <property type="match status" value="1"/>
</dbReference>
<dbReference type="InterPro" id="IPR019474">
    <property type="entry name" value="Ub_conjug_fac_E4_core"/>
</dbReference>
<dbReference type="GO" id="GO:0036503">
    <property type="term" value="P:ERAD pathway"/>
    <property type="evidence" value="ECO:0007669"/>
    <property type="project" value="InterPro"/>
</dbReference>
<dbReference type="Pfam" id="PF10408">
    <property type="entry name" value="Ufd2P_core"/>
    <property type="match status" value="1"/>
</dbReference>
<dbReference type="EMBL" id="OV725082">
    <property type="protein sequence ID" value="CAH1404384.1"/>
    <property type="molecule type" value="Genomic_DNA"/>
</dbReference>
<dbReference type="SUPFAM" id="SSF57850">
    <property type="entry name" value="RING/U-box"/>
    <property type="match status" value="1"/>
</dbReference>
<accession>A0A9P0HLM9</accession>
<dbReference type="OrthoDB" id="20295at2759"/>
<reference evidence="14" key="1">
    <citation type="submission" date="2022-01" db="EMBL/GenBank/DDBJ databases">
        <authorList>
            <person name="King R."/>
        </authorList>
    </citation>
    <scope>NUCLEOTIDE SEQUENCE</scope>
</reference>
<sequence>MSEDNGNNPFYQLFGNTDGENSTQSEKSPERGDSEQEQISQEINKIAEDVFGITLQENNVSLTSGRVGQLIYIEGTPAIVDIDTLKFSVFERILLTDPSKHLIKSKVVKLRNERTEAHVIQTHSILYLFECFKRLNHLIRSKTNNLPIETLENLTAYVVENVSTALRQPALFEMQNIYRQVITLYELEETSEVTSFINELAQLMLNEDEGTLYDAFSPILNEVHLDFSRALVINFPRSHFILLSSFVSIPALAEVVVTYSMPANTERGLAYAETLFGVILNLSCLPKTVEGFIEYFESPLEAALNALDNNLWTAMGELCERFHSLIEQILRGSPNLRKKVLQWIGGCLDSNLPRGRISATTSLGLPGAVGCVSDGFSINLASVLLRLSQPFVKDQRKLLKIDPTYPAFKVDRTNKEAMDNAGVHCTTLHNETCLQPTESGEKKPLSTVPFSFITECFFLTHRALDLSVRVLLERTQQLYQEIGRLQRALNEARSQPREEIIETFRERMEMEMSRYLCMRCALLEPTMVRMLGQFEVATSVWLIQVILDPVTEERNSYTPVVHRQLAFPLPEYGPPILKCIPELVVESVAWYLKLVKSYSPQSLEEGGLALMEPLLSLLLVMMGSKRRASNPHLRAELAQSLECLLPRDQGQVPTLDPNPLGVFYRERLFIDHPHKTQIVVCLINVFVSIEMTGEGVAFEQKFNYRRPMYTVMDYLWNIEEHRDVFKQLAQDAEINMEEVTPPLFLRFLNLLMNDAIFLLDEALSNMAQLRTLQTARDAGEWERLPLDERDRNEHIFRQIGMTARFDNILGQETIHTLEYMSSEIKSIFCHPMMVERITAMLNYFLYHLVGPNKKNLKVKDHEEYMFNPGAIVKDICGIYIHLGSSTEFCSAVSKDGRSYSPQLFTLASDVLVRVGGGMEMVMELQRVSEEVARLASIQQGDEELLSEAPEEFLDPIMSTLMTDPVILPSSRVNIDRSTIARHLLSDQTDPFNRSPLTMNMVKSNTELREKIETWIAERKRQACSSSKQ</sequence>
<comment type="function">
    <text evidence="10">Ubiquitin-protein ligase that probably functions as an E3 ligase in conjunction with specific E1 and E2 ligases. May also function as an E4 ligase mediating the assembly of polyubiquitin chains on substrates ubiquitinated by another E3 ubiquitin ligase. Mediates 'Lys-48'-linked polyubiquitination of substrates.</text>
</comment>
<keyword evidence="7" id="KW-0808">Transferase</keyword>
<comment type="subcellular location">
    <subcellularLocation>
        <location evidence="2">Cytoplasm</location>
    </subcellularLocation>
</comment>
<feature type="region of interest" description="Disordered" evidence="12">
    <location>
        <begin position="1"/>
        <end position="39"/>
    </location>
</feature>
<evidence type="ECO:0000256" key="5">
    <source>
        <dbReference type="ARBA" id="ARBA00012483"/>
    </source>
</evidence>
<evidence type="ECO:0000256" key="12">
    <source>
        <dbReference type="SAM" id="MobiDB-lite"/>
    </source>
</evidence>
<keyword evidence="8" id="KW-0833">Ubl conjugation pathway</keyword>
<comment type="similarity">
    <text evidence="4">Belongs to the ubiquitin conjugation factor E4 family.</text>
</comment>
<keyword evidence="9" id="KW-0007">Acetylation</keyword>
<dbReference type="FunFam" id="3.30.40.10:FF:000055">
    <property type="entry name" value="Ubiquitin conjugation factor e4 a"/>
    <property type="match status" value="1"/>
</dbReference>
<dbReference type="GO" id="GO:0005634">
    <property type="term" value="C:nucleus"/>
    <property type="evidence" value="ECO:0007669"/>
    <property type="project" value="TreeGrafter"/>
</dbReference>
<dbReference type="GO" id="GO:0034450">
    <property type="term" value="F:ubiquitin-ubiquitin ligase activity"/>
    <property type="evidence" value="ECO:0007669"/>
    <property type="project" value="InterPro"/>
</dbReference>
<proteinExistence type="inferred from homology"/>
<dbReference type="InterPro" id="IPR013083">
    <property type="entry name" value="Znf_RING/FYVE/PHD"/>
</dbReference>
<keyword evidence="6" id="KW-0963">Cytoplasm</keyword>
<dbReference type="GO" id="GO:0005737">
    <property type="term" value="C:cytoplasm"/>
    <property type="evidence" value="ECO:0007669"/>
    <property type="project" value="UniProtKB-SubCell"/>
</dbReference>
<gene>
    <name evidence="14" type="ORF">NEZAVI_LOCUS12803</name>
</gene>
<dbReference type="PANTHER" id="PTHR13931:SF16">
    <property type="entry name" value="UBIQUITIN CONJUGATION FACTOR E4 A"/>
    <property type="match status" value="1"/>
</dbReference>